<sequence length="239" mass="26936">MNSLTAALRRYIPHHCELCLEAADKTVNICRRCREQVIRHGHYCRSCALPLTATHLDHCGQCLSQPLSIDRCISLCDYCPLVAALIHAIKYQQRKPITKLLSQLLAESVLEQYRHDVLPSLLLPVPLHRYKLFSRGFNPAQQIADVASRELKLKMSSNVLRKIKITADQHGLNKKQRLKNLNNAFDCRYQLAGQSHIVIIDDVITTGTTANTIAALLKKQGVKRVDCWSLARTPSPPIS</sequence>
<dbReference type="SUPFAM" id="SSF53271">
    <property type="entry name" value="PRTase-like"/>
    <property type="match status" value="1"/>
</dbReference>
<name>A0ABM9AFB1_9GAMM</name>
<evidence type="ECO:0000313" key="5">
    <source>
        <dbReference type="Proteomes" id="UP000838100"/>
    </source>
</evidence>
<evidence type="ECO:0000259" key="2">
    <source>
        <dbReference type="Pfam" id="PF00156"/>
    </source>
</evidence>
<dbReference type="Gene3D" id="3.40.50.2020">
    <property type="match status" value="1"/>
</dbReference>
<comment type="similarity">
    <text evidence="1">Belongs to the ComF/GntX family.</text>
</comment>
<evidence type="ECO:0000313" key="4">
    <source>
        <dbReference type="EMBL" id="CAH0991897.1"/>
    </source>
</evidence>
<protein>
    <recommendedName>
        <fullName evidence="6">ComF family protein</fullName>
    </recommendedName>
</protein>
<gene>
    <name evidence="4" type="ORF">SIN8267_02012</name>
</gene>
<proteinExistence type="inferred from homology"/>
<dbReference type="Proteomes" id="UP000838100">
    <property type="component" value="Unassembled WGS sequence"/>
</dbReference>
<dbReference type="InterPro" id="IPR029057">
    <property type="entry name" value="PRTase-like"/>
</dbReference>
<dbReference type="Pfam" id="PF18912">
    <property type="entry name" value="DZR_2"/>
    <property type="match status" value="1"/>
</dbReference>
<dbReference type="PANTHER" id="PTHR47505">
    <property type="entry name" value="DNA UTILIZATION PROTEIN YHGH"/>
    <property type="match status" value="1"/>
</dbReference>
<dbReference type="CDD" id="cd06223">
    <property type="entry name" value="PRTases_typeI"/>
    <property type="match status" value="1"/>
</dbReference>
<dbReference type="InterPro" id="IPR051910">
    <property type="entry name" value="ComF/GntX_DNA_util-trans"/>
</dbReference>
<evidence type="ECO:0000259" key="3">
    <source>
        <dbReference type="Pfam" id="PF18912"/>
    </source>
</evidence>
<comment type="caution">
    <text evidence="4">The sequence shown here is derived from an EMBL/GenBank/DDBJ whole genome shotgun (WGS) entry which is preliminary data.</text>
</comment>
<dbReference type="InterPro" id="IPR044005">
    <property type="entry name" value="DZR_2"/>
</dbReference>
<dbReference type="RefSeq" id="WP_237444596.1">
    <property type="nucleotide sequence ID" value="NZ_CAKLPX010000002.1"/>
</dbReference>
<feature type="domain" description="Double zinc ribbon" evidence="3">
    <location>
        <begin position="11"/>
        <end position="63"/>
    </location>
</feature>
<organism evidence="4 5">
    <name type="scientific">Sinobacterium norvegicum</name>
    <dbReference type="NCBI Taxonomy" id="1641715"/>
    <lineage>
        <taxon>Bacteria</taxon>
        <taxon>Pseudomonadati</taxon>
        <taxon>Pseudomonadota</taxon>
        <taxon>Gammaproteobacteria</taxon>
        <taxon>Cellvibrionales</taxon>
        <taxon>Spongiibacteraceae</taxon>
        <taxon>Sinobacterium</taxon>
    </lineage>
</organism>
<keyword evidence="5" id="KW-1185">Reference proteome</keyword>
<dbReference type="InterPro" id="IPR000836">
    <property type="entry name" value="PRTase_dom"/>
</dbReference>
<dbReference type="PANTHER" id="PTHR47505:SF1">
    <property type="entry name" value="DNA UTILIZATION PROTEIN YHGH"/>
    <property type="match status" value="1"/>
</dbReference>
<evidence type="ECO:0000256" key="1">
    <source>
        <dbReference type="ARBA" id="ARBA00008007"/>
    </source>
</evidence>
<accession>A0ABM9AFB1</accession>
<dbReference type="Pfam" id="PF00156">
    <property type="entry name" value="Pribosyltran"/>
    <property type="match status" value="1"/>
</dbReference>
<dbReference type="EMBL" id="CAKLPX010000002">
    <property type="protein sequence ID" value="CAH0991897.1"/>
    <property type="molecule type" value="Genomic_DNA"/>
</dbReference>
<reference evidence="4" key="1">
    <citation type="submission" date="2021-12" db="EMBL/GenBank/DDBJ databases">
        <authorList>
            <person name="Rodrigo-Torres L."/>
            <person name="Arahal R. D."/>
            <person name="Lucena T."/>
        </authorList>
    </citation>
    <scope>NUCLEOTIDE SEQUENCE</scope>
    <source>
        <strain evidence="4">CECT 8267</strain>
    </source>
</reference>
<feature type="domain" description="Phosphoribosyltransferase" evidence="2">
    <location>
        <begin position="194"/>
        <end position="235"/>
    </location>
</feature>
<evidence type="ECO:0008006" key="6">
    <source>
        <dbReference type="Google" id="ProtNLM"/>
    </source>
</evidence>